<protein>
    <submittedName>
        <fullName evidence="8">Tyrosinase family protein</fullName>
    </submittedName>
</protein>
<gene>
    <name evidence="8" type="ORF">NON19_05300</name>
</gene>
<keyword evidence="3" id="KW-0479">Metal-binding</keyword>
<dbReference type="InterPro" id="IPR050316">
    <property type="entry name" value="Tyrosinase/Hemocyanin"/>
</dbReference>
<reference evidence="8 9" key="1">
    <citation type="submission" date="2022-06" db="EMBL/GenBank/DDBJ databases">
        <title>Draft genome sequence of type strain Streptomyces rubrisoli DSM 42083.</title>
        <authorList>
            <person name="Duangmal K."/>
            <person name="Klaysubun C."/>
        </authorList>
    </citation>
    <scope>NUCLEOTIDE SEQUENCE [LARGE SCALE GENOMIC DNA]</scope>
    <source>
        <strain evidence="8 9">DSM 42083</strain>
    </source>
</reference>
<evidence type="ECO:0000256" key="4">
    <source>
        <dbReference type="ARBA" id="ARBA00023002"/>
    </source>
</evidence>
<dbReference type="Pfam" id="PF00264">
    <property type="entry name" value="Tyrosinase"/>
    <property type="match status" value="1"/>
</dbReference>
<comment type="caution">
    <text evidence="8">The sequence shown here is derived from an EMBL/GenBank/DDBJ whole genome shotgun (WGS) entry which is preliminary data.</text>
</comment>
<dbReference type="PANTHER" id="PTHR11474">
    <property type="entry name" value="TYROSINASE FAMILY MEMBER"/>
    <property type="match status" value="1"/>
</dbReference>
<keyword evidence="4" id="KW-0560">Oxidoreductase</keyword>
<organism evidence="8 9">
    <name type="scientific">Streptantibioticus rubrisoli</name>
    <dbReference type="NCBI Taxonomy" id="1387313"/>
    <lineage>
        <taxon>Bacteria</taxon>
        <taxon>Bacillati</taxon>
        <taxon>Actinomycetota</taxon>
        <taxon>Actinomycetes</taxon>
        <taxon>Kitasatosporales</taxon>
        <taxon>Streptomycetaceae</taxon>
        <taxon>Streptantibioticus</taxon>
    </lineage>
</organism>
<evidence type="ECO:0000256" key="5">
    <source>
        <dbReference type="ARBA" id="ARBA00023008"/>
    </source>
</evidence>
<dbReference type="Gene3D" id="1.10.1280.10">
    <property type="entry name" value="Di-copper center containing domain from catechol oxidase"/>
    <property type="match status" value="1"/>
</dbReference>
<dbReference type="PRINTS" id="PR00092">
    <property type="entry name" value="TYROSINASE"/>
</dbReference>
<dbReference type="Proteomes" id="UP001206206">
    <property type="component" value="Unassembled WGS sequence"/>
</dbReference>
<evidence type="ECO:0000259" key="6">
    <source>
        <dbReference type="PROSITE" id="PS00497"/>
    </source>
</evidence>
<comment type="cofactor">
    <cofactor evidence="1">
        <name>Cu(2+)</name>
        <dbReference type="ChEBI" id="CHEBI:29036"/>
    </cofactor>
</comment>
<proteinExistence type="inferred from homology"/>
<accession>A0ABT1P7V4</accession>
<keyword evidence="5" id="KW-0186">Copper</keyword>
<dbReference type="EMBL" id="JANFNH010000003">
    <property type="protein sequence ID" value="MCQ4041456.1"/>
    <property type="molecule type" value="Genomic_DNA"/>
</dbReference>
<dbReference type="InterPro" id="IPR008922">
    <property type="entry name" value="Di-copper_centre_dom_sf"/>
</dbReference>
<sequence length="294" mass="33849">MTAQERRRFIQAVLEIKRRGSYDELVALHVAMNATDFRNKESGVRIGHISPGFLPWHRQFLLEFERELQSVDPTVSVPYWDWTTDQALDSPLWADDFMGGNGRKGDRMVVTGPFAHANGWRINTSVVPQGVPALNGHYSVDDRRFLTRDLGANIDRLPTARELEDTLALKVYDSEPFNHLAGGEAPFHSFRNHLEGYVTFPWEPRTAKLHSRGHRWSGGHMGYIASPNDPLFFLHHCFIDRCWAVWQQRHPHVPHYLPVEETDEVPGLHTPMEPWRTMTPADVVDHTAFYTYDS</sequence>
<evidence type="ECO:0000256" key="3">
    <source>
        <dbReference type="ARBA" id="ARBA00022723"/>
    </source>
</evidence>
<comment type="similarity">
    <text evidence="2">Belongs to the tyrosinase family.</text>
</comment>
<dbReference type="PROSITE" id="PS00498">
    <property type="entry name" value="TYROSINASE_2"/>
    <property type="match status" value="1"/>
</dbReference>
<feature type="domain" description="Tyrosinase copper-binding" evidence="7">
    <location>
        <begin position="229"/>
        <end position="240"/>
    </location>
</feature>
<dbReference type="PROSITE" id="PS00497">
    <property type="entry name" value="TYROSINASE_1"/>
    <property type="match status" value="1"/>
</dbReference>
<dbReference type="InterPro" id="IPR002227">
    <property type="entry name" value="Tyrosinase_Cu-bd"/>
</dbReference>
<evidence type="ECO:0000313" key="8">
    <source>
        <dbReference type="EMBL" id="MCQ4041456.1"/>
    </source>
</evidence>
<evidence type="ECO:0000259" key="7">
    <source>
        <dbReference type="PROSITE" id="PS00498"/>
    </source>
</evidence>
<evidence type="ECO:0000313" key="9">
    <source>
        <dbReference type="Proteomes" id="UP001206206"/>
    </source>
</evidence>
<feature type="domain" description="Tyrosinase copper-binding" evidence="6">
    <location>
        <begin position="48"/>
        <end position="65"/>
    </location>
</feature>
<evidence type="ECO:0000256" key="1">
    <source>
        <dbReference type="ARBA" id="ARBA00001973"/>
    </source>
</evidence>
<dbReference type="SUPFAM" id="SSF48056">
    <property type="entry name" value="Di-copper centre-containing domain"/>
    <property type="match status" value="1"/>
</dbReference>
<name>A0ABT1P7V4_9ACTN</name>
<evidence type="ECO:0000256" key="2">
    <source>
        <dbReference type="ARBA" id="ARBA00009928"/>
    </source>
</evidence>
<keyword evidence="9" id="KW-1185">Reference proteome</keyword>
<dbReference type="PANTHER" id="PTHR11474:SF126">
    <property type="entry name" value="TYROSINASE-LIKE PROTEIN TYR-1-RELATED"/>
    <property type="match status" value="1"/>
</dbReference>